<dbReference type="InterPro" id="IPR015421">
    <property type="entry name" value="PyrdxlP-dep_Trfase_major"/>
</dbReference>
<gene>
    <name evidence="4" type="ORF">FNF28_02359</name>
</gene>
<dbReference type="InterPro" id="IPR015424">
    <property type="entry name" value="PyrdxlP-dep_Trfase"/>
</dbReference>
<evidence type="ECO:0000313" key="5">
    <source>
        <dbReference type="Proteomes" id="UP000324907"/>
    </source>
</evidence>
<sequence>MLASRSAAPGAVARAAAAAAGRRGAAAAASSLVSSIRPSREEFLHRHVGIKSFETQEMVRTINPSYATLEDLVDNTVPITIRHQRDLELPEAATEAEALSEMREIAKRNIQGIKSCIGMGYYGTFTPSVALRNILENPAWYTSYTPYQAEIAQGRLEMLLNFQTMVSDLTGMDIANASLLDEATACAEAMALAASVQRKRDSFFVAADCHPHTISLMRTRGSAVGMSIKATFGISPAPTAPPHRDRVWTLTTVWRRLCAGGYKVARERFFDTIDVEAPRLSVAGTLVTTASLASTCGS</sequence>
<name>A0A5A8DTM9_CAFRO</name>
<evidence type="ECO:0000256" key="2">
    <source>
        <dbReference type="ARBA" id="ARBA00023002"/>
    </source>
</evidence>
<proteinExistence type="predicted"/>
<organism evidence="4 5">
    <name type="scientific">Cafeteria roenbergensis</name>
    <name type="common">Marine flagellate</name>
    <dbReference type="NCBI Taxonomy" id="33653"/>
    <lineage>
        <taxon>Eukaryota</taxon>
        <taxon>Sar</taxon>
        <taxon>Stramenopiles</taxon>
        <taxon>Bigyra</taxon>
        <taxon>Opalozoa</taxon>
        <taxon>Bicosoecida</taxon>
        <taxon>Cafeteriaceae</taxon>
        <taxon>Cafeteria</taxon>
    </lineage>
</organism>
<keyword evidence="1" id="KW-0663">Pyridoxal phosphate</keyword>
<dbReference type="GO" id="GO:0009116">
    <property type="term" value="P:nucleoside metabolic process"/>
    <property type="evidence" value="ECO:0007669"/>
    <property type="project" value="InterPro"/>
</dbReference>
<dbReference type="SUPFAM" id="SSF53383">
    <property type="entry name" value="PLP-dependent transferases"/>
    <property type="match status" value="1"/>
</dbReference>
<dbReference type="Gene3D" id="3.40.640.10">
    <property type="entry name" value="Type I PLP-dependent aspartate aminotransferase-like (Major domain)"/>
    <property type="match status" value="1"/>
</dbReference>
<dbReference type="Pfam" id="PF02347">
    <property type="entry name" value="GDC-P"/>
    <property type="match status" value="1"/>
</dbReference>
<protein>
    <recommendedName>
        <fullName evidence="3">Glycine cleavage system P-protein N-terminal domain-containing protein</fullName>
    </recommendedName>
</protein>
<dbReference type="FunFam" id="3.40.640.10:FF:000199">
    <property type="entry name" value="Glycine dehydrogenase [decarboxylating], mitochondrial"/>
    <property type="match status" value="1"/>
</dbReference>
<evidence type="ECO:0000259" key="3">
    <source>
        <dbReference type="Pfam" id="PF02347"/>
    </source>
</evidence>
<dbReference type="EMBL" id="VLTL01000026">
    <property type="protein sequence ID" value="KAA0168812.1"/>
    <property type="molecule type" value="Genomic_DNA"/>
</dbReference>
<dbReference type="GO" id="GO:0004375">
    <property type="term" value="F:glycine dehydrogenase (decarboxylating) activity"/>
    <property type="evidence" value="ECO:0007669"/>
    <property type="project" value="InterPro"/>
</dbReference>
<reference evidence="4 5" key="1">
    <citation type="submission" date="2019-07" db="EMBL/GenBank/DDBJ databases">
        <title>Genomes of Cafeteria roenbergensis.</title>
        <authorList>
            <person name="Fischer M.G."/>
            <person name="Hackl T."/>
            <person name="Roman M."/>
        </authorList>
    </citation>
    <scope>NUCLEOTIDE SEQUENCE [LARGE SCALE GENOMIC DNA]</scope>
    <source>
        <strain evidence="4 5">RCC970-E3</strain>
    </source>
</reference>
<evidence type="ECO:0000256" key="1">
    <source>
        <dbReference type="ARBA" id="ARBA00022898"/>
    </source>
</evidence>
<evidence type="ECO:0000313" key="4">
    <source>
        <dbReference type="EMBL" id="KAA0168812.1"/>
    </source>
</evidence>
<feature type="domain" description="Glycine cleavage system P-protein N-terminal" evidence="3">
    <location>
        <begin position="45"/>
        <end position="229"/>
    </location>
</feature>
<accession>A0A5A8DTM9</accession>
<dbReference type="InterPro" id="IPR049315">
    <property type="entry name" value="GDC-P_N"/>
</dbReference>
<dbReference type="PANTHER" id="PTHR42806">
    <property type="entry name" value="GLYCINE CLEAVAGE SYSTEM P-PROTEIN"/>
    <property type="match status" value="1"/>
</dbReference>
<comment type="caution">
    <text evidence="4">The sequence shown here is derived from an EMBL/GenBank/DDBJ whole genome shotgun (WGS) entry which is preliminary data.</text>
</comment>
<dbReference type="PANTHER" id="PTHR42806:SF1">
    <property type="entry name" value="GLYCINE DEHYDROGENASE (DECARBOXYLATING)"/>
    <property type="match status" value="1"/>
</dbReference>
<dbReference type="InterPro" id="IPR023010">
    <property type="entry name" value="GcvPA"/>
</dbReference>
<keyword evidence="2" id="KW-0560">Oxidoreductase</keyword>
<dbReference type="AlphaFoldDB" id="A0A5A8DTM9"/>
<dbReference type="Proteomes" id="UP000324907">
    <property type="component" value="Unassembled WGS sequence"/>
</dbReference>